<evidence type="ECO:0000313" key="7">
    <source>
        <dbReference type="EMBL" id="AAO29078.1"/>
    </source>
</evidence>
<dbReference type="Gene3D" id="3.40.30.10">
    <property type="entry name" value="Glutaredoxin"/>
    <property type="match status" value="1"/>
</dbReference>
<dbReference type="KEGG" id="xft:PD_1229"/>
<name>Q87C67_XYLFT</name>
<organism evidence="7 8">
    <name type="scientific">Xylella fastidiosa (strain Temecula1 / ATCC 700964)</name>
    <dbReference type="NCBI Taxonomy" id="183190"/>
    <lineage>
        <taxon>Bacteria</taxon>
        <taxon>Pseudomonadati</taxon>
        <taxon>Pseudomonadota</taxon>
        <taxon>Gammaproteobacteria</taxon>
        <taxon>Lysobacterales</taxon>
        <taxon>Lysobacteraceae</taxon>
        <taxon>Xylella</taxon>
    </lineage>
</organism>
<dbReference type="InterPro" id="IPR013766">
    <property type="entry name" value="Thioredoxin_domain"/>
</dbReference>
<dbReference type="InterPro" id="IPR017937">
    <property type="entry name" value="Thioredoxin_CS"/>
</dbReference>
<keyword evidence="8" id="KW-1185">Reference proteome</keyword>
<proteinExistence type="inferred from homology"/>
<dbReference type="PANTHER" id="PTHR45663">
    <property type="entry name" value="GEO12009P1"/>
    <property type="match status" value="1"/>
</dbReference>
<dbReference type="InterPro" id="IPR036249">
    <property type="entry name" value="Thioredoxin-like_sf"/>
</dbReference>
<dbReference type="GO" id="GO:0006950">
    <property type="term" value="P:response to stress"/>
    <property type="evidence" value="ECO:0007669"/>
    <property type="project" value="UniProtKB-ARBA"/>
</dbReference>
<gene>
    <name evidence="7" type="primary">trx</name>
    <name evidence="7" type="ordered locus">PD_1229</name>
</gene>
<feature type="domain" description="Thioredoxin" evidence="6">
    <location>
        <begin position="54"/>
        <end position="168"/>
    </location>
</feature>
<dbReference type="GO" id="GO:0005737">
    <property type="term" value="C:cytoplasm"/>
    <property type="evidence" value="ECO:0007669"/>
    <property type="project" value="TreeGrafter"/>
</dbReference>
<dbReference type="Pfam" id="PF14561">
    <property type="entry name" value="TPR_20"/>
    <property type="match status" value="1"/>
</dbReference>
<sequence length="341" mass="38173">MFQDAWFFLWCLRCISSAPKLDCRVCPSSGEPLTLYRSDVSPLIHHHQLIEESLVMSDKSHVFDVTDADFETAVLKRSLETPVLVDFWAPWCAPCRSLIPILEKLVAEYRGGFELAKINVDQEQQVAAALQVRSVPMVYLVKDGQLVDGFPGAKPETQVREFLTKHGILPARSAAFREDTPAIPLDPEAEVERLRQALVAEPENNDLKLDLALALLKTNGADEAAGLIDALPAKLATDDRMLRAKAWLRFIEVLNGAPSLDVLQGACAADASDFDQRHLLGVHLLLDGQCEAALEHFLEMLRQNRDFKDGLPRKALIDAFYLIEDKELVGRYRRKMSALLF</sequence>
<dbReference type="PROSITE" id="PS51352">
    <property type="entry name" value="THIOREDOXIN_2"/>
    <property type="match status" value="1"/>
</dbReference>
<reference evidence="7 8" key="1">
    <citation type="journal article" date="2003" name="J. Bacteriol.">
        <title>Comparative analyses of the complete genome sequences of Pierce's disease and citrus variegated chlorosis strains of Xylella fastidiosa.</title>
        <authorList>
            <person name="Van Sluys M.A."/>
            <person name="de Oliveira M.C."/>
            <person name="Monteiro-Vitorello C.B."/>
            <person name="Miyaki C.Y."/>
            <person name="Furlan L.R."/>
            <person name="Camargo L.E."/>
            <person name="da Silva A.C."/>
            <person name="Moon D.H."/>
            <person name="Takita M.A."/>
            <person name="Lemos E.G."/>
            <person name="Machado M.A."/>
            <person name="Ferro M.I."/>
            <person name="da Silva F.R."/>
            <person name="Goldman M.H."/>
            <person name="Goldman G.H."/>
            <person name="Lemos M.V."/>
            <person name="El-Dorry H."/>
            <person name="Tsai S.M."/>
            <person name="Carrer H."/>
            <person name="Carraro D.M."/>
            <person name="de Oliveira R.C."/>
            <person name="Nunes L.R."/>
            <person name="Siqueira W.J."/>
            <person name="Coutinho L.L."/>
            <person name="Kimura E.T."/>
            <person name="Ferro E.S."/>
            <person name="Harakava R."/>
            <person name="Kuramae E.E."/>
            <person name="Marino C.L."/>
            <person name="Giglioti E."/>
            <person name="Abreu I.L."/>
            <person name="Alves L.M."/>
            <person name="do Amaral A.M."/>
            <person name="Baia G.S."/>
            <person name="Blanco S.R."/>
            <person name="Brito M.S."/>
            <person name="Cannavan F.S."/>
            <person name="Celestino A.V."/>
            <person name="da Cunha A.F."/>
            <person name="Fenille R.C."/>
            <person name="Ferro J.A."/>
            <person name="Formighieri E.F."/>
            <person name="Kishi L.T."/>
            <person name="Leoni S.G."/>
            <person name="Oliveira A.R."/>
            <person name="Rosa V.E.Jr."/>
            <person name="Sassaki F.T."/>
            <person name="Sena J.A."/>
            <person name="de Souza A.A."/>
            <person name="Truffi D."/>
            <person name="Tsukumo F."/>
            <person name="Yanai G.M."/>
            <person name="Zaros L.G."/>
            <person name="Civerolo E.L."/>
            <person name="Simpson A.J."/>
            <person name="Almeida N.F.Jr."/>
            <person name="Setubal J.C."/>
            <person name="Kitajima J.P."/>
        </authorList>
    </citation>
    <scope>NUCLEOTIDE SEQUENCE [LARGE SCALE GENOMIC DNA]</scope>
    <source>
        <strain evidence="8">Temecula1 / ATCC 700964</strain>
    </source>
</reference>
<dbReference type="HOGENOM" id="CLU_046120_1_1_6"/>
<keyword evidence="3" id="KW-0249">Electron transport</keyword>
<keyword evidence="5" id="KW-0676">Redox-active center</keyword>
<evidence type="ECO:0000256" key="1">
    <source>
        <dbReference type="ARBA" id="ARBA00008987"/>
    </source>
</evidence>
<dbReference type="PROSITE" id="PS00194">
    <property type="entry name" value="THIOREDOXIN_1"/>
    <property type="match status" value="1"/>
</dbReference>
<dbReference type="FunFam" id="3.40.30.10:FF:000001">
    <property type="entry name" value="Thioredoxin"/>
    <property type="match status" value="1"/>
</dbReference>
<evidence type="ECO:0000256" key="3">
    <source>
        <dbReference type="ARBA" id="ARBA00022982"/>
    </source>
</evidence>
<dbReference type="CDD" id="cd02956">
    <property type="entry name" value="ybbN"/>
    <property type="match status" value="1"/>
</dbReference>
<dbReference type="Pfam" id="PF00085">
    <property type="entry name" value="Thioredoxin"/>
    <property type="match status" value="1"/>
</dbReference>
<evidence type="ECO:0000256" key="5">
    <source>
        <dbReference type="ARBA" id="ARBA00023284"/>
    </source>
</evidence>
<keyword evidence="2" id="KW-0813">Transport</keyword>
<dbReference type="Proteomes" id="UP000002516">
    <property type="component" value="Chromosome"/>
</dbReference>
<evidence type="ECO:0000256" key="2">
    <source>
        <dbReference type="ARBA" id="ARBA00022448"/>
    </source>
</evidence>
<accession>Q87C67</accession>
<dbReference type="AlphaFoldDB" id="Q87C67"/>
<comment type="similarity">
    <text evidence="1">Belongs to the thioredoxin family.</text>
</comment>
<dbReference type="PANTHER" id="PTHR45663:SF11">
    <property type="entry name" value="GEO12009P1"/>
    <property type="match status" value="1"/>
</dbReference>
<protein>
    <submittedName>
        <fullName evidence="7">Thioredoxin domain-containing protein</fullName>
    </submittedName>
</protein>
<evidence type="ECO:0000259" key="6">
    <source>
        <dbReference type="PROSITE" id="PS51352"/>
    </source>
</evidence>
<evidence type="ECO:0000313" key="8">
    <source>
        <dbReference type="Proteomes" id="UP000002516"/>
    </source>
</evidence>
<dbReference type="SUPFAM" id="SSF48452">
    <property type="entry name" value="TPR-like"/>
    <property type="match status" value="1"/>
</dbReference>
<dbReference type="InterPro" id="IPR011990">
    <property type="entry name" value="TPR-like_helical_dom_sf"/>
</dbReference>
<dbReference type="GO" id="GO:0015035">
    <property type="term" value="F:protein-disulfide reductase activity"/>
    <property type="evidence" value="ECO:0007669"/>
    <property type="project" value="UniProtKB-ARBA"/>
</dbReference>
<evidence type="ECO:0000256" key="4">
    <source>
        <dbReference type="ARBA" id="ARBA00023157"/>
    </source>
</evidence>
<dbReference type="Gene3D" id="1.25.40.10">
    <property type="entry name" value="Tetratricopeptide repeat domain"/>
    <property type="match status" value="1"/>
</dbReference>
<keyword evidence="4" id="KW-1015">Disulfide bond</keyword>
<dbReference type="EMBL" id="AE009442">
    <property type="protein sequence ID" value="AAO29078.1"/>
    <property type="molecule type" value="Genomic_DNA"/>
</dbReference>
<dbReference type="SUPFAM" id="SSF52833">
    <property type="entry name" value="Thioredoxin-like"/>
    <property type="match status" value="1"/>
</dbReference>